<dbReference type="GO" id="GO:0016740">
    <property type="term" value="F:transferase activity"/>
    <property type="evidence" value="ECO:0007669"/>
    <property type="project" value="UniProtKB-KW"/>
</dbReference>
<feature type="compositionally biased region" description="Low complexity" evidence="1">
    <location>
        <begin position="93"/>
        <end position="105"/>
    </location>
</feature>
<feature type="non-terminal residue" evidence="2">
    <location>
        <position position="1144"/>
    </location>
</feature>
<dbReference type="EMBL" id="PGGS01000288">
    <property type="protein sequence ID" value="PNH05674.1"/>
    <property type="molecule type" value="Genomic_DNA"/>
</dbReference>
<feature type="region of interest" description="Disordered" evidence="1">
    <location>
        <begin position="573"/>
        <end position="608"/>
    </location>
</feature>
<dbReference type="GO" id="GO:0005634">
    <property type="term" value="C:nucleus"/>
    <property type="evidence" value="ECO:0007669"/>
    <property type="project" value="TreeGrafter"/>
</dbReference>
<dbReference type="OrthoDB" id="411524at2759"/>
<dbReference type="Gene3D" id="1.10.8.60">
    <property type="match status" value="1"/>
</dbReference>
<name>A0A2J7ZZH2_9CHLO</name>
<sequence length="1144" mass="116042">MTATRRSSAAATASAPEAAAAAQTSGRRTSTRISAKACPAPAPAAKAVKRARDTAAPPTASPAAVPAKRAPAPDAQEAAAPPAKRQRGLAGKSAAVTSEEPAAAARQVVLDPEPAAKPRARAGTAPKPAAEAPAVPPPEPAHGPAAPATDSASPSGHGPAQPLPEIPPAEGPAQAAAEAAHQLQPYTSDGAAARSPLSPRAPPPPAGGLSPIASPRRCVVPASPRPRAVLGALQASALPPVAAALPPRPVAAAAAAPPTAPAGPAAAAASGPPAASGPLSEGEVSQIRRLLLPGALAGASLVQAAAGGQPGAAAGGAAAAPEPAGRAAQFKELCGLVSGCCASGRGSAAYISGLPGTGKTYTVSRVLASLPALAAAAAAASPLPSAAAAGGGGPGCRVSFCCATLNCMAIDDPTKLYGRLQDELARAAAEAEAPGAAAAGQRPLRRLMQQLPAAGAAVRSVGSPPIKYEAAGDPEELTRCINDNQPNHTGTSWHAAMRDEPPVLKVVGMWWSSKPALVPLTVSTQLSWNRKWQLKAMCRSWGGPIAAVMHMPVLLPRLTRRPDAVLSDLANSTMQRAVDKPPASGKPVSAAAKKRGRGGAAGGPASEAEAALGPTRRVFVVVLDEVDRLLRRKEGEEELVRLFQLPQTQGLSLVLLAVANSLDLTERMMPLLRGRGLAPRHMVFTAYSRPQVLAILGAQLCAAPRGRRCFDDAALDMIAKSVSSSSGDLRQALKVCRTALDVLADNNRAAAAPAAGRASVGVREAHAALQRLSACGGGQAAVLGQIRGLPPQQQLVLLALATAVGSRAAAADGGAAAANGGMGPLIYTGAKRKFADAVAFREIGNSMGPAAANPGACFGAETPSKPGRAGAAATTPKGGSRTVRGVTGPGTAAGGAATPGSCGPPSRTPGSILAGDAGLALPLAEVYGTYGTLCRQLDIPAMSESAFRTDALPGLPGRRRGAGGGGAAFVLPAFVTRGGSVGAQMARADKLVTMDKARLRDYVRQKQVVRFDPGSSGHKPTNYAAWYTATEPYAVQWAARYEPWVIVDRLTSSWSDARFRGYGKNKIANVRALAYEGYELLVHPTAFLLHRPHLESSSSNAHFRNSGKRSKSSSMYGHNNNLYKAISREMLYGNYTIWLDPATA</sequence>
<dbReference type="SUPFAM" id="SSF52540">
    <property type="entry name" value="P-loop containing nucleoside triphosphate hydrolases"/>
    <property type="match status" value="1"/>
</dbReference>
<dbReference type="PANTHER" id="PTHR10763:SF26">
    <property type="entry name" value="CELL DIVISION CONTROL PROTEIN 6 HOMOLOG"/>
    <property type="match status" value="1"/>
</dbReference>
<feature type="compositionally biased region" description="Low complexity" evidence="1">
    <location>
        <begin position="35"/>
        <end position="46"/>
    </location>
</feature>
<comment type="caution">
    <text evidence="2">The sequence shown here is derived from an EMBL/GenBank/DDBJ whole genome shotgun (WGS) entry which is preliminary data.</text>
</comment>
<reference evidence="2 3" key="1">
    <citation type="journal article" date="2017" name="Mol. Biol. Evol.">
        <title>The 4-celled Tetrabaena socialis nuclear genome reveals the essential components for genetic control of cell number at the origin of multicellularity in the volvocine lineage.</title>
        <authorList>
            <person name="Featherston J."/>
            <person name="Arakaki Y."/>
            <person name="Hanschen E.R."/>
            <person name="Ferris P.J."/>
            <person name="Michod R.E."/>
            <person name="Olson B.J.S.C."/>
            <person name="Nozaki H."/>
            <person name="Durand P.M."/>
        </authorList>
    </citation>
    <scope>NUCLEOTIDE SEQUENCE [LARGE SCALE GENOMIC DNA]</scope>
    <source>
        <strain evidence="2 3">NIES-571</strain>
    </source>
</reference>
<dbReference type="PANTHER" id="PTHR10763">
    <property type="entry name" value="CELL DIVISION CONTROL PROTEIN 6-RELATED"/>
    <property type="match status" value="1"/>
</dbReference>
<accession>A0A2J7ZZH2</accession>
<feature type="compositionally biased region" description="Low complexity" evidence="1">
    <location>
        <begin position="55"/>
        <end position="83"/>
    </location>
</feature>
<dbReference type="GO" id="GO:0033314">
    <property type="term" value="P:mitotic DNA replication checkpoint signaling"/>
    <property type="evidence" value="ECO:0007669"/>
    <property type="project" value="TreeGrafter"/>
</dbReference>
<feature type="compositionally biased region" description="Low complexity" evidence="1">
    <location>
        <begin position="1"/>
        <end position="25"/>
    </location>
</feature>
<dbReference type="Proteomes" id="UP000236333">
    <property type="component" value="Unassembled WGS sequence"/>
</dbReference>
<dbReference type="Pfam" id="PF13896">
    <property type="entry name" value="Glyco_transf_49"/>
    <property type="match status" value="1"/>
</dbReference>
<feature type="compositionally biased region" description="Low complexity" evidence="1">
    <location>
        <begin position="254"/>
        <end position="279"/>
    </location>
</feature>
<evidence type="ECO:0000313" key="3">
    <source>
        <dbReference type="Proteomes" id="UP000236333"/>
    </source>
</evidence>
<dbReference type="GO" id="GO:0003688">
    <property type="term" value="F:DNA replication origin binding"/>
    <property type="evidence" value="ECO:0007669"/>
    <property type="project" value="TreeGrafter"/>
</dbReference>
<feature type="region of interest" description="Disordered" evidence="1">
    <location>
        <begin position="861"/>
        <end position="909"/>
    </location>
</feature>
<keyword evidence="3" id="KW-1185">Reference proteome</keyword>
<proteinExistence type="predicted"/>
<feature type="compositionally biased region" description="Low complexity" evidence="1">
    <location>
        <begin position="121"/>
        <end position="133"/>
    </location>
</feature>
<organism evidence="2 3">
    <name type="scientific">Tetrabaena socialis</name>
    <dbReference type="NCBI Taxonomy" id="47790"/>
    <lineage>
        <taxon>Eukaryota</taxon>
        <taxon>Viridiplantae</taxon>
        <taxon>Chlorophyta</taxon>
        <taxon>core chlorophytes</taxon>
        <taxon>Chlorophyceae</taxon>
        <taxon>CS clade</taxon>
        <taxon>Chlamydomonadales</taxon>
        <taxon>Tetrabaenaceae</taxon>
        <taxon>Tetrabaena</taxon>
    </lineage>
</organism>
<dbReference type="InterPro" id="IPR050311">
    <property type="entry name" value="ORC1/CDC6"/>
</dbReference>
<dbReference type="GO" id="GO:0006270">
    <property type="term" value="P:DNA replication initiation"/>
    <property type="evidence" value="ECO:0007669"/>
    <property type="project" value="TreeGrafter"/>
</dbReference>
<gene>
    <name evidence="2" type="ORF">TSOC_008050</name>
</gene>
<feature type="compositionally biased region" description="Low complexity" evidence="1">
    <location>
        <begin position="894"/>
        <end position="905"/>
    </location>
</feature>
<feature type="compositionally biased region" description="Low complexity" evidence="1">
    <location>
        <begin position="142"/>
        <end position="155"/>
    </location>
</feature>
<protein>
    <submittedName>
        <fullName evidence="2">Glycosyltransferase-like protein LARGE2-B</fullName>
    </submittedName>
</protein>
<feature type="region of interest" description="Disordered" evidence="1">
    <location>
        <begin position="254"/>
        <end position="281"/>
    </location>
</feature>
<dbReference type="AlphaFoldDB" id="A0A2J7ZZH2"/>
<feature type="compositionally biased region" description="Pro residues" evidence="1">
    <location>
        <begin position="161"/>
        <end position="170"/>
    </location>
</feature>
<keyword evidence="2" id="KW-0808">Transferase</keyword>
<feature type="compositionally biased region" description="Low complexity" evidence="1">
    <location>
        <begin position="171"/>
        <end position="198"/>
    </location>
</feature>
<evidence type="ECO:0000256" key="1">
    <source>
        <dbReference type="SAM" id="MobiDB-lite"/>
    </source>
</evidence>
<dbReference type="InterPro" id="IPR027417">
    <property type="entry name" value="P-loop_NTPase"/>
</dbReference>
<dbReference type="Gene3D" id="3.40.50.300">
    <property type="entry name" value="P-loop containing nucleotide triphosphate hydrolases"/>
    <property type="match status" value="2"/>
</dbReference>
<evidence type="ECO:0000313" key="2">
    <source>
        <dbReference type="EMBL" id="PNH05674.1"/>
    </source>
</evidence>
<feature type="region of interest" description="Disordered" evidence="1">
    <location>
        <begin position="1"/>
        <end position="218"/>
    </location>
</feature>